<comment type="caution">
    <text evidence="13">The sequence shown here is derived from an EMBL/GenBank/DDBJ whole genome shotgun (WGS) entry which is preliminary data.</text>
</comment>
<dbReference type="EMBL" id="NISJ01000019">
    <property type="protein sequence ID" value="OWQ90622.1"/>
    <property type="molecule type" value="Genomic_DNA"/>
</dbReference>
<evidence type="ECO:0000256" key="5">
    <source>
        <dbReference type="ARBA" id="ARBA00022723"/>
    </source>
</evidence>
<dbReference type="InterPro" id="IPR038659">
    <property type="entry name" value="AOX_sf"/>
</dbReference>
<dbReference type="Pfam" id="PF01786">
    <property type="entry name" value="AOX"/>
    <property type="match status" value="1"/>
</dbReference>
<evidence type="ECO:0000256" key="3">
    <source>
        <dbReference type="ARBA" id="ARBA00022660"/>
    </source>
</evidence>
<evidence type="ECO:0000256" key="9">
    <source>
        <dbReference type="ARBA" id="ARBA00023004"/>
    </source>
</evidence>
<dbReference type="GO" id="GO:0016020">
    <property type="term" value="C:membrane"/>
    <property type="evidence" value="ECO:0007669"/>
    <property type="project" value="UniProtKB-SubCell"/>
</dbReference>
<keyword evidence="8" id="KW-0560">Oxidoreductase</keyword>
<feature type="binding site" evidence="11">
    <location>
        <position position="206"/>
    </location>
    <ligand>
        <name>Fe cation</name>
        <dbReference type="ChEBI" id="CHEBI:24875"/>
        <label>2</label>
    </ligand>
</feature>
<keyword evidence="10 12" id="KW-0472">Membrane</keyword>
<evidence type="ECO:0000256" key="4">
    <source>
        <dbReference type="ARBA" id="ARBA00022692"/>
    </source>
</evidence>
<dbReference type="PIRSF" id="PIRSF005229">
    <property type="entry name" value="AOX"/>
    <property type="match status" value="1"/>
</dbReference>
<evidence type="ECO:0000256" key="11">
    <source>
        <dbReference type="PIRSR" id="PIRSR005229-1"/>
    </source>
</evidence>
<dbReference type="Gene3D" id="1.20.1260.140">
    <property type="entry name" value="Alternative oxidase"/>
    <property type="match status" value="1"/>
</dbReference>
<dbReference type="PANTHER" id="PTHR31803">
    <property type="entry name" value="ALTERNATIVE OXIDASE"/>
    <property type="match status" value="1"/>
</dbReference>
<feature type="binding site" evidence="11">
    <location>
        <position position="203"/>
    </location>
    <ligand>
        <name>Fe cation</name>
        <dbReference type="ChEBI" id="CHEBI:24875"/>
        <label>2</label>
    </ligand>
</feature>
<dbReference type="GO" id="GO:0009916">
    <property type="term" value="F:alternative oxidase activity"/>
    <property type="evidence" value="ECO:0007669"/>
    <property type="project" value="InterPro"/>
</dbReference>
<feature type="binding site" evidence="11">
    <location>
        <position position="101"/>
    </location>
    <ligand>
        <name>Fe cation</name>
        <dbReference type="ChEBI" id="CHEBI:24875"/>
        <label>1</label>
    </ligand>
</feature>
<comment type="cofactor">
    <cofactor evidence="11">
        <name>Fe cation</name>
        <dbReference type="ChEBI" id="CHEBI:24875"/>
    </cofactor>
    <text evidence="11">Binds 2 iron ions per subunit.</text>
</comment>
<dbReference type="PANTHER" id="PTHR31803:SF3">
    <property type="entry name" value="ALTERNATIVE OXIDASE"/>
    <property type="match status" value="1"/>
</dbReference>
<evidence type="ECO:0000256" key="7">
    <source>
        <dbReference type="ARBA" id="ARBA00022989"/>
    </source>
</evidence>
<keyword evidence="2" id="KW-0813">Transport</keyword>
<dbReference type="InterPro" id="IPR002680">
    <property type="entry name" value="AOX"/>
</dbReference>
<protein>
    <submittedName>
        <fullName evidence="13">Oxidase</fullName>
    </submittedName>
</protein>
<name>A0A246JD84_9SPHN</name>
<accession>A0A246JD84</accession>
<evidence type="ECO:0000256" key="12">
    <source>
        <dbReference type="SAM" id="Phobius"/>
    </source>
</evidence>
<keyword evidence="4 12" id="KW-0812">Transmembrane</keyword>
<feature type="transmembrane region" description="Helical" evidence="12">
    <location>
        <begin position="58"/>
        <end position="78"/>
    </location>
</feature>
<sequence>MTNMILVPDKLALATERQVQPAVHHQPNGFSDRFALGFTKLLRFSADRLFAKRYGHRAIVLETVAAVPGMVGAMFTHLSCLRRMRDDDGWIRTLMEEAENERMHLMTFIEIAKPTWFERMMILSVQGIFLVGFSILYLVSSRTAHRVVGYFEEEAVTSYTLYLQEIDEGRSPNVPAPAIAKHYWKMADDATLRDVVLLVRADEAHHRDVNHGFASKLNGEPVDQSRVAAYPDHATEIRLHA</sequence>
<organism evidence="13 14">
    <name type="scientific">Sphingopyxis witflariensis</name>
    <dbReference type="NCBI Taxonomy" id="173675"/>
    <lineage>
        <taxon>Bacteria</taxon>
        <taxon>Pseudomonadati</taxon>
        <taxon>Pseudomonadota</taxon>
        <taxon>Alphaproteobacteria</taxon>
        <taxon>Sphingomonadales</taxon>
        <taxon>Sphingomonadaceae</taxon>
        <taxon>Sphingopyxis</taxon>
    </lineage>
</organism>
<dbReference type="GO" id="GO:0046872">
    <property type="term" value="F:metal ion binding"/>
    <property type="evidence" value="ECO:0007669"/>
    <property type="project" value="UniProtKB-KW"/>
</dbReference>
<evidence type="ECO:0000256" key="1">
    <source>
        <dbReference type="ARBA" id="ARBA00004370"/>
    </source>
</evidence>
<keyword evidence="14" id="KW-1185">Reference proteome</keyword>
<feature type="transmembrane region" description="Helical" evidence="12">
    <location>
        <begin position="120"/>
        <end position="139"/>
    </location>
</feature>
<evidence type="ECO:0000256" key="2">
    <source>
        <dbReference type="ARBA" id="ARBA00022448"/>
    </source>
</evidence>
<dbReference type="OrthoDB" id="8228094at2"/>
<evidence type="ECO:0000256" key="6">
    <source>
        <dbReference type="ARBA" id="ARBA00022982"/>
    </source>
</evidence>
<feature type="binding site" evidence="11">
    <location>
        <position position="101"/>
    </location>
    <ligand>
        <name>Fe cation</name>
        <dbReference type="ChEBI" id="CHEBI:24875"/>
        <label>2</label>
    </ligand>
</feature>
<feature type="binding site" evidence="11">
    <location>
        <position position="152"/>
    </location>
    <ligand>
        <name>Fe cation</name>
        <dbReference type="ChEBI" id="CHEBI:24875"/>
        <label>2</label>
    </ligand>
</feature>
<dbReference type="GO" id="GO:0010230">
    <property type="term" value="P:alternative respiration"/>
    <property type="evidence" value="ECO:0007669"/>
    <property type="project" value="TreeGrafter"/>
</dbReference>
<feature type="binding site" evidence="11">
    <location>
        <position position="62"/>
    </location>
    <ligand>
        <name>Fe cation</name>
        <dbReference type="ChEBI" id="CHEBI:24875"/>
        <label>1</label>
    </ligand>
</feature>
<reference evidence="13 14" key="1">
    <citation type="journal article" date="2002" name="Int. J. Syst. Evol. Microbiol.">
        <title>Sphingopyxis witflariensis sp. nov., isolated from activated sludge.</title>
        <authorList>
            <person name="Kampfer P."/>
            <person name="Witzenberger R."/>
            <person name="Denner E.B."/>
            <person name="Busse H.J."/>
            <person name="Neef A."/>
        </authorList>
    </citation>
    <scope>NUCLEOTIDE SEQUENCE [LARGE SCALE GENOMIC DNA]</scope>
    <source>
        <strain evidence="13 14">DSM 14551</strain>
    </source>
</reference>
<dbReference type="AlphaFoldDB" id="A0A246JD84"/>
<feature type="binding site" evidence="11">
    <location>
        <position position="104"/>
    </location>
    <ligand>
        <name>Fe cation</name>
        <dbReference type="ChEBI" id="CHEBI:24875"/>
        <label>1</label>
    </ligand>
</feature>
<feature type="binding site" evidence="11">
    <location>
        <position position="203"/>
    </location>
    <ligand>
        <name>Fe cation</name>
        <dbReference type="ChEBI" id="CHEBI:24875"/>
        <label>1</label>
    </ligand>
</feature>
<evidence type="ECO:0000256" key="8">
    <source>
        <dbReference type="ARBA" id="ARBA00023002"/>
    </source>
</evidence>
<keyword evidence="5 11" id="KW-0479">Metal-binding</keyword>
<comment type="subcellular location">
    <subcellularLocation>
        <location evidence="1">Membrane</location>
    </subcellularLocation>
</comment>
<evidence type="ECO:0000313" key="13">
    <source>
        <dbReference type="EMBL" id="OWQ90622.1"/>
    </source>
</evidence>
<keyword evidence="3" id="KW-0679">Respiratory chain</keyword>
<evidence type="ECO:0000313" key="14">
    <source>
        <dbReference type="Proteomes" id="UP000197097"/>
    </source>
</evidence>
<keyword evidence="6" id="KW-0249">Electron transport</keyword>
<keyword evidence="9 11" id="KW-0408">Iron</keyword>
<dbReference type="Proteomes" id="UP000197097">
    <property type="component" value="Unassembled WGS sequence"/>
</dbReference>
<evidence type="ECO:0000256" key="10">
    <source>
        <dbReference type="ARBA" id="ARBA00023136"/>
    </source>
</evidence>
<dbReference type="CDD" id="cd01053">
    <property type="entry name" value="AOX"/>
    <property type="match status" value="1"/>
</dbReference>
<proteinExistence type="predicted"/>
<keyword evidence="7 12" id="KW-1133">Transmembrane helix</keyword>
<gene>
    <name evidence="13" type="ORF">CDQ91_19960</name>
</gene>